<name>A0A9P7TXQ7_9HYPO</name>
<sequence>MPSSPLAVSPDEASYFNLPSTALVTPPLCLNYSNPSASDIRDFEALGWSRNMPQDRAPMESPSFNSFFTSRRTPRSSFSQRPTGPLFGVDPPRPPREGYE</sequence>
<organism evidence="2 3">
    <name type="scientific">Claviceps aff. purpurea</name>
    <dbReference type="NCBI Taxonomy" id="1967640"/>
    <lineage>
        <taxon>Eukaryota</taxon>
        <taxon>Fungi</taxon>
        <taxon>Dikarya</taxon>
        <taxon>Ascomycota</taxon>
        <taxon>Pezizomycotina</taxon>
        <taxon>Sordariomycetes</taxon>
        <taxon>Hypocreomycetidae</taxon>
        <taxon>Hypocreales</taxon>
        <taxon>Clavicipitaceae</taxon>
        <taxon>Claviceps</taxon>
    </lineage>
</organism>
<keyword evidence="3" id="KW-1185">Reference proteome</keyword>
<dbReference type="EMBL" id="SRRH01000300">
    <property type="protein sequence ID" value="KAG6291749.1"/>
    <property type="molecule type" value="Genomic_DNA"/>
</dbReference>
<feature type="compositionally biased region" description="Low complexity" evidence="1">
    <location>
        <begin position="61"/>
        <end position="83"/>
    </location>
</feature>
<accession>A0A9P7TXQ7</accession>
<dbReference type="AlphaFoldDB" id="A0A9P7TXQ7"/>
<dbReference type="Proteomes" id="UP000707071">
    <property type="component" value="Unassembled WGS sequence"/>
</dbReference>
<evidence type="ECO:0000256" key="1">
    <source>
        <dbReference type="SAM" id="MobiDB-lite"/>
    </source>
</evidence>
<evidence type="ECO:0000313" key="3">
    <source>
        <dbReference type="Proteomes" id="UP000707071"/>
    </source>
</evidence>
<comment type="caution">
    <text evidence="2">The sequence shown here is derived from an EMBL/GenBank/DDBJ whole genome shotgun (WGS) entry which is preliminary data.</text>
</comment>
<reference evidence="2 3" key="1">
    <citation type="journal article" date="2020" name="bioRxiv">
        <title>Whole genome comparisons of ergot fungi reveals the divergence and evolution of species within the genus Claviceps are the result of varying mechanisms driving genome evolution and host range expansion.</title>
        <authorList>
            <person name="Wyka S.A."/>
            <person name="Mondo S.J."/>
            <person name="Liu M."/>
            <person name="Dettman J."/>
            <person name="Nalam V."/>
            <person name="Broders K.D."/>
        </authorList>
    </citation>
    <scope>NUCLEOTIDE SEQUENCE [LARGE SCALE GENOMIC DNA]</scope>
    <source>
        <strain evidence="2 3">Clav52</strain>
    </source>
</reference>
<protein>
    <submittedName>
        <fullName evidence="2">Uncharacterized protein</fullName>
    </submittedName>
</protein>
<proteinExistence type="predicted"/>
<evidence type="ECO:0000313" key="2">
    <source>
        <dbReference type="EMBL" id="KAG6291749.1"/>
    </source>
</evidence>
<gene>
    <name evidence="2" type="ORF">E4U09_003801</name>
</gene>
<feature type="region of interest" description="Disordered" evidence="1">
    <location>
        <begin position="52"/>
        <end position="100"/>
    </location>
</feature>